<dbReference type="GO" id="GO:1905515">
    <property type="term" value="P:non-motile cilium assembly"/>
    <property type="evidence" value="ECO:0007669"/>
    <property type="project" value="TreeGrafter"/>
</dbReference>
<reference evidence="6 7" key="1">
    <citation type="submission" date="2018-09" db="EMBL/GenBank/DDBJ databases">
        <title>whole genome sequence of T. equiperdum IVM-t1 strain.</title>
        <authorList>
            <person name="Suganuma K."/>
        </authorList>
    </citation>
    <scope>NUCLEOTIDE SEQUENCE [LARGE SCALE GENOMIC DNA]</scope>
    <source>
        <strain evidence="6 7">IVM-t1</strain>
    </source>
</reference>
<dbReference type="Proteomes" id="UP000266743">
    <property type="component" value="Chromosome 10"/>
</dbReference>
<dbReference type="InterPro" id="IPR019184">
    <property type="entry name" value="Uncharacterised_TM-17"/>
</dbReference>
<evidence type="ECO:0000256" key="2">
    <source>
        <dbReference type="ARBA" id="ARBA00022692"/>
    </source>
</evidence>
<dbReference type="PANTHER" id="PTHR13531:SF6">
    <property type="entry name" value="TMEM (HUMAN TRANSMEMBRANE PROTEIN) HOMOLOG"/>
    <property type="match status" value="1"/>
</dbReference>
<evidence type="ECO:0000256" key="4">
    <source>
        <dbReference type="ARBA" id="ARBA00023136"/>
    </source>
</evidence>
<dbReference type="PANTHER" id="PTHR13531">
    <property type="entry name" value="GEO07735P1-RELATED-RELATED"/>
    <property type="match status" value="1"/>
</dbReference>
<feature type="transmembrane region" description="Helical" evidence="5">
    <location>
        <begin position="51"/>
        <end position="71"/>
    </location>
</feature>
<evidence type="ECO:0000313" key="6">
    <source>
        <dbReference type="EMBL" id="RHW68701.1"/>
    </source>
</evidence>
<proteinExistence type="predicted"/>
<evidence type="ECO:0000256" key="5">
    <source>
        <dbReference type="SAM" id="Phobius"/>
    </source>
</evidence>
<protein>
    <submittedName>
        <fullName evidence="6">Putative membrane protein</fullName>
    </submittedName>
</protein>
<dbReference type="GO" id="GO:0016020">
    <property type="term" value="C:membrane"/>
    <property type="evidence" value="ECO:0007669"/>
    <property type="project" value="UniProtKB-SubCell"/>
</dbReference>
<accession>A0A3L6KZ28</accession>
<feature type="transmembrane region" description="Helical" evidence="5">
    <location>
        <begin position="83"/>
        <end position="105"/>
    </location>
</feature>
<name>A0A3L6KZ28_9TRYP</name>
<feature type="transmembrane region" description="Helical" evidence="5">
    <location>
        <begin position="21"/>
        <end position="45"/>
    </location>
</feature>
<evidence type="ECO:0000256" key="3">
    <source>
        <dbReference type="ARBA" id="ARBA00022989"/>
    </source>
</evidence>
<keyword evidence="3 5" id="KW-1133">Transmembrane helix</keyword>
<comment type="caution">
    <text evidence="6">The sequence shown here is derived from an EMBL/GenBank/DDBJ whole genome shotgun (WGS) entry which is preliminary data.</text>
</comment>
<keyword evidence="4 5" id="KW-0472">Membrane</keyword>
<dbReference type="Pfam" id="PF09799">
    <property type="entry name" value="Transmemb_17"/>
    <property type="match status" value="1"/>
</dbReference>
<evidence type="ECO:0000313" key="7">
    <source>
        <dbReference type="Proteomes" id="UP000266743"/>
    </source>
</evidence>
<evidence type="ECO:0000256" key="1">
    <source>
        <dbReference type="ARBA" id="ARBA00004141"/>
    </source>
</evidence>
<organism evidence="6 7">
    <name type="scientific">Trypanosoma brucei equiperdum</name>
    <dbReference type="NCBI Taxonomy" id="630700"/>
    <lineage>
        <taxon>Eukaryota</taxon>
        <taxon>Discoba</taxon>
        <taxon>Euglenozoa</taxon>
        <taxon>Kinetoplastea</taxon>
        <taxon>Metakinetoplastina</taxon>
        <taxon>Trypanosomatida</taxon>
        <taxon>Trypanosomatidae</taxon>
        <taxon>Trypanosoma</taxon>
    </lineage>
</organism>
<dbReference type="EMBL" id="QSBY01000010">
    <property type="protein sequence ID" value="RHW68701.1"/>
    <property type="molecule type" value="Genomic_DNA"/>
</dbReference>
<comment type="subcellular location">
    <subcellularLocation>
        <location evidence="1">Membrane</location>
        <topology evidence="1">Multi-pass membrane protein</topology>
    </subcellularLocation>
</comment>
<dbReference type="AlphaFoldDB" id="A0A3L6KZ28"/>
<sequence>MRVLTHHRHAVNRGSATLGGLTMVNTAYSFLFAFPVAVVSLVLRWHKKLTLNQRALCVTCLVVWTLVDVLRLHLGYSGNRKQYVPSLIGFFVMTLLPQLPLAIAYNLAWPHLSSLDYATSTVMIMLLVAEIVFSLRVIVRLIRNNRIDYYVYGPYHVRDLY</sequence>
<dbReference type="GO" id="GO:0035869">
    <property type="term" value="C:ciliary transition zone"/>
    <property type="evidence" value="ECO:0007669"/>
    <property type="project" value="TreeGrafter"/>
</dbReference>
<feature type="transmembrane region" description="Helical" evidence="5">
    <location>
        <begin position="117"/>
        <end position="139"/>
    </location>
</feature>
<keyword evidence="2 5" id="KW-0812">Transmembrane</keyword>
<gene>
    <name evidence="6" type="ORF">DPX39_100106600</name>
</gene>